<name>A0A1F7WLD0_9BACT</name>
<dbReference type="Proteomes" id="UP000178735">
    <property type="component" value="Unassembled WGS sequence"/>
</dbReference>
<evidence type="ECO:0000256" key="1">
    <source>
        <dbReference type="SAM" id="SignalP"/>
    </source>
</evidence>
<dbReference type="STRING" id="1817813.A2008_09995"/>
<keyword evidence="1" id="KW-0732">Signal</keyword>
<dbReference type="PROSITE" id="PS51257">
    <property type="entry name" value="PROKAR_LIPOPROTEIN"/>
    <property type="match status" value="1"/>
</dbReference>
<dbReference type="EMBL" id="MGFH01000159">
    <property type="protein sequence ID" value="OGM03642.1"/>
    <property type="molecule type" value="Genomic_DNA"/>
</dbReference>
<evidence type="ECO:0008006" key="4">
    <source>
        <dbReference type="Google" id="ProtNLM"/>
    </source>
</evidence>
<gene>
    <name evidence="2" type="ORF">A2008_09995</name>
</gene>
<reference evidence="2 3" key="1">
    <citation type="journal article" date="2016" name="Nat. Commun.">
        <title>Thousands of microbial genomes shed light on interconnected biogeochemical processes in an aquifer system.</title>
        <authorList>
            <person name="Anantharaman K."/>
            <person name="Brown C.T."/>
            <person name="Hug L.A."/>
            <person name="Sharon I."/>
            <person name="Castelle C.J."/>
            <person name="Probst A.J."/>
            <person name="Thomas B.C."/>
            <person name="Singh A."/>
            <person name="Wilkins M.J."/>
            <person name="Karaoz U."/>
            <person name="Brodie E.L."/>
            <person name="Williams K.H."/>
            <person name="Hubbard S.S."/>
            <person name="Banfield J.F."/>
        </authorList>
    </citation>
    <scope>NUCLEOTIDE SEQUENCE [LARGE SCALE GENOMIC DNA]</scope>
</reference>
<proteinExistence type="predicted"/>
<sequence length="200" mass="20273">MKHIIKLNSFFLFIILACAAFPLPAALASGLCDGCPLQELCSDTTAGVEVLSCDNNAASAAPPATMDVAAALINEEAASANDTSAVAVTQTSSAPATAENSLPQAAAASTTETAINSPFSMLTAYATSGEVSLILTIKGDGIAVESLIPRLTDGLGLKNNAGNGCELLITTSSEVTLKIDNAAVKEKFAVIESLGIKIVK</sequence>
<accession>A0A1F7WLD0</accession>
<protein>
    <recommendedName>
        <fullName evidence="4">HMA domain-containing protein</fullName>
    </recommendedName>
</protein>
<feature type="chain" id="PRO_5009533481" description="HMA domain-containing protein" evidence="1">
    <location>
        <begin position="29"/>
        <end position="200"/>
    </location>
</feature>
<organism evidence="2 3">
    <name type="scientific">Candidatus Wallbacteria bacterium GWC2_49_35</name>
    <dbReference type="NCBI Taxonomy" id="1817813"/>
    <lineage>
        <taxon>Bacteria</taxon>
        <taxon>Candidatus Walliibacteriota</taxon>
    </lineage>
</organism>
<dbReference type="AlphaFoldDB" id="A0A1F7WLD0"/>
<feature type="signal peptide" evidence="1">
    <location>
        <begin position="1"/>
        <end position="28"/>
    </location>
</feature>
<evidence type="ECO:0000313" key="3">
    <source>
        <dbReference type="Proteomes" id="UP000178735"/>
    </source>
</evidence>
<comment type="caution">
    <text evidence="2">The sequence shown here is derived from an EMBL/GenBank/DDBJ whole genome shotgun (WGS) entry which is preliminary data.</text>
</comment>
<evidence type="ECO:0000313" key="2">
    <source>
        <dbReference type="EMBL" id="OGM03642.1"/>
    </source>
</evidence>